<feature type="coiled-coil region" evidence="1">
    <location>
        <begin position="315"/>
        <end position="350"/>
    </location>
</feature>
<feature type="compositionally biased region" description="Polar residues" evidence="2">
    <location>
        <begin position="361"/>
        <end position="370"/>
    </location>
</feature>
<dbReference type="AlphaFoldDB" id="A0A7S2USY8"/>
<reference evidence="3" key="1">
    <citation type="submission" date="2021-01" db="EMBL/GenBank/DDBJ databases">
        <authorList>
            <person name="Corre E."/>
            <person name="Pelletier E."/>
            <person name="Niang G."/>
            <person name="Scheremetjew M."/>
            <person name="Finn R."/>
            <person name="Kale V."/>
            <person name="Holt S."/>
            <person name="Cochrane G."/>
            <person name="Meng A."/>
            <person name="Brown T."/>
            <person name="Cohen L."/>
        </authorList>
    </citation>
    <scope>NUCLEOTIDE SEQUENCE</scope>
    <source>
        <strain evidence="3">CCMP2084</strain>
    </source>
</reference>
<sequence>MAEGARSFEATKVIDPSSEVTTSNCCFNLIMTTTASVILNQASLPADEEEEARDDEVVTKPDDDPDDDDDDDMASVNSSEYGEVTFHEPKMMEEEFHEAAEELVDSSSSLAAAPPAGIVVNVVAENVDIVDVVMKKDVDGSHDRDGASKSPSPTEATDASTSTADPSPEGEPETDPELDPEPCTEKQVERSDTPTAVVHVVEDSIDIDDDAFLPNATEGSQLRIVVPDSPPPNTGIHIKPLSPPGEGFEVGMSGIALSSQYSPSSHAPKYSQSQLDAKIDIRILAAEKDWMDKYGYKQETETSAPTTTTAIDVDARDYEQELQDQANDMKEEYDAQMAELRNEFEDTMKKERLAWEKSNEEMSSTLQLNASKDVETRNEFEETMKKERLAWETKANEEMASSTLQLSVSKDDEMQELRNKIVQFESEQSSVDAKHKQQIQQVRAENASEIEDVLSQLDVVEAEHHEKHRLSELQVAQKDAIISALGTQLAEANSVTGALQKEQEMAISRVKVAEAKAATANEQVQQLESTIHKLDLDHGKELKEERDKRRVACEEVKVDMIQEAEAQFATANAHYLKLKSEHETAKDNARVMERDLASAKAESAKAMKEKKTIQVDFAAEVSQLKAALATEEAKLLQYKKEQSVQLEELTVELAEAKANCTAAHSSLASLVMEKEKMIKENVDLNGVCEELMAMVEGLQQ</sequence>
<feature type="coiled-coil region" evidence="1">
    <location>
        <begin position="407"/>
        <end position="434"/>
    </location>
</feature>
<keyword evidence="1" id="KW-0175">Coiled coil</keyword>
<feature type="region of interest" description="Disordered" evidence="2">
    <location>
        <begin position="44"/>
        <end position="88"/>
    </location>
</feature>
<feature type="compositionally biased region" description="Basic and acidic residues" evidence="2">
    <location>
        <begin position="183"/>
        <end position="192"/>
    </location>
</feature>
<dbReference type="EMBL" id="HBHQ01027704">
    <property type="protein sequence ID" value="CAD9826932.1"/>
    <property type="molecule type" value="Transcribed_RNA"/>
</dbReference>
<feature type="region of interest" description="Disordered" evidence="2">
    <location>
        <begin position="357"/>
        <end position="378"/>
    </location>
</feature>
<feature type="compositionally biased region" description="Basic and acidic residues" evidence="2">
    <location>
        <begin position="138"/>
        <end position="147"/>
    </location>
</feature>
<evidence type="ECO:0000256" key="2">
    <source>
        <dbReference type="SAM" id="MobiDB-lite"/>
    </source>
</evidence>
<feature type="coiled-coil region" evidence="1">
    <location>
        <begin position="561"/>
        <end position="666"/>
    </location>
</feature>
<feature type="compositionally biased region" description="Acidic residues" evidence="2">
    <location>
        <begin position="63"/>
        <end position="73"/>
    </location>
</feature>
<protein>
    <submittedName>
        <fullName evidence="3">Uncharacterized protein</fullName>
    </submittedName>
</protein>
<gene>
    <name evidence="3" type="ORF">ASEP1449_LOCUS18766</name>
</gene>
<feature type="compositionally biased region" description="Acidic residues" evidence="2">
    <location>
        <begin position="168"/>
        <end position="182"/>
    </location>
</feature>
<proteinExistence type="predicted"/>
<accession>A0A7S2USY8</accession>
<feature type="region of interest" description="Disordered" evidence="2">
    <location>
        <begin position="138"/>
        <end position="195"/>
    </location>
</feature>
<feature type="compositionally biased region" description="Low complexity" evidence="2">
    <location>
        <begin position="150"/>
        <end position="167"/>
    </location>
</feature>
<evidence type="ECO:0000256" key="1">
    <source>
        <dbReference type="SAM" id="Coils"/>
    </source>
</evidence>
<feature type="coiled-coil region" evidence="1">
    <location>
        <begin position="510"/>
        <end position="537"/>
    </location>
</feature>
<name>A0A7S2USY8_9STRA</name>
<organism evidence="3">
    <name type="scientific">Attheya septentrionalis</name>
    <dbReference type="NCBI Taxonomy" id="420275"/>
    <lineage>
        <taxon>Eukaryota</taxon>
        <taxon>Sar</taxon>
        <taxon>Stramenopiles</taxon>
        <taxon>Ochrophyta</taxon>
        <taxon>Bacillariophyta</taxon>
        <taxon>Coscinodiscophyceae</taxon>
        <taxon>Chaetocerotophycidae</taxon>
        <taxon>Chaetocerotales</taxon>
        <taxon>Attheyaceae</taxon>
        <taxon>Attheya</taxon>
    </lineage>
</organism>
<evidence type="ECO:0000313" key="3">
    <source>
        <dbReference type="EMBL" id="CAD9826932.1"/>
    </source>
</evidence>